<reference evidence="2" key="1">
    <citation type="submission" date="2021-11" db="EMBL/GenBank/DDBJ databases">
        <title>Legionella maioricencis sp. nov., a new species isolated from hot water samples in Mallorca.</title>
        <authorList>
            <person name="Crespi S."/>
            <person name="Drasar V."/>
            <person name="Salva-Serra F."/>
            <person name="Jaen-Luchoro D."/>
            <person name="Pineiro-Iglesias B."/>
            <person name="Aliaga F."/>
            <person name="Fernandez-Juarez V."/>
            <person name="Coll G."/>
            <person name="Moore E.R.B."/>
            <person name="Bennasar-Figueras A."/>
        </authorList>
    </citation>
    <scope>NUCLEOTIDE SEQUENCE</scope>
    <source>
        <strain evidence="2">HCPI-6</strain>
    </source>
</reference>
<proteinExistence type="predicted"/>
<name>A0A9X2CYK9_9GAMM</name>
<comment type="caution">
    <text evidence="2">The sequence shown here is derived from an EMBL/GenBank/DDBJ whole genome shotgun (WGS) entry which is preliminary data.</text>
</comment>
<dbReference type="AlphaFoldDB" id="A0A9X2CYK9"/>
<dbReference type="RefSeq" id="WP_250422270.1">
    <property type="nucleotide sequence ID" value="NZ_JAJKBJ010000002.1"/>
</dbReference>
<feature type="compositionally biased region" description="Acidic residues" evidence="1">
    <location>
        <begin position="307"/>
        <end position="321"/>
    </location>
</feature>
<feature type="compositionally biased region" description="Polar residues" evidence="1">
    <location>
        <begin position="278"/>
        <end position="291"/>
    </location>
</feature>
<keyword evidence="3" id="KW-1185">Reference proteome</keyword>
<dbReference type="Proteomes" id="UP001139721">
    <property type="component" value="Unassembled WGS sequence"/>
</dbReference>
<evidence type="ECO:0000313" key="2">
    <source>
        <dbReference type="EMBL" id="MCL9683131.1"/>
    </source>
</evidence>
<dbReference type="NCBIfam" id="NF045532">
    <property type="entry name" value="T4SS_lpg0008"/>
    <property type="match status" value="1"/>
</dbReference>
<protein>
    <recommendedName>
        <fullName evidence="4">Dot/Icm T4SS effector</fullName>
    </recommendedName>
</protein>
<accession>A0A9X2CYK9</accession>
<evidence type="ECO:0008006" key="4">
    <source>
        <dbReference type="Google" id="ProtNLM"/>
    </source>
</evidence>
<organism evidence="2 3">
    <name type="scientific">Legionella maioricensis</name>
    <dbReference type="NCBI Taxonomy" id="2896528"/>
    <lineage>
        <taxon>Bacteria</taxon>
        <taxon>Pseudomonadati</taxon>
        <taxon>Pseudomonadota</taxon>
        <taxon>Gammaproteobacteria</taxon>
        <taxon>Legionellales</taxon>
        <taxon>Legionellaceae</taxon>
        <taxon>Legionella</taxon>
    </lineage>
</organism>
<feature type="region of interest" description="Disordered" evidence="1">
    <location>
        <begin position="260"/>
        <end position="330"/>
    </location>
</feature>
<dbReference type="EMBL" id="JAJKBJ010000002">
    <property type="protein sequence ID" value="MCL9683131.1"/>
    <property type="molecule type" value="Genomic_DNA"/>
</dbReference>
<sequence>MTFTCEQIKQLEKPYQDLGSSDALAEHRDELNKLSPKEMQDLASRMILACPQEELDSFGEAIHSLASTTEEPSFHAVISQAHAVKKHILRLLDPTHKSPHDLLMDEEASEELFIPFKALALKILENNESAIAGRLALATPAKSRSQLSHHLNNTFNGSELAAKTAAAFTVCRDIERFLLGVKPEEFFTSPEFNVDLCLEFSMLFAPLLKGHEQAIGEKLSLLEPKVRHGIGRKLEMMCPNAHDKQSPFRLIAAAMTSKEMEHQQETPVQTEKPIEIIPNTSNPNGMFNSQLRARKASTDIPKSAPEYEYESGSESGSDEEQESRLSSCCG</sequence>
<evidence type="ECO:0000256" key="1">
    <source>
        <dbReference type="SAM" id="MobiDB-lite"/>
    </source>
</evidence>
<evidence type="ECO:0000313" key="3">
    <source>
        <dbReference type="Proteomes" id="UP001139721"/>
    </source>
</evidence>
<gene>
    <name evidence="2" type="ORF">LOX96_03405</name>
</gene>